<dbReference type="CDD" id="cd24032">
    <property type="entry name" value="ASKHA_NBD_TsaB"/>
    <property type="match status" value="1"/>
</dbReference>
<gene>
    <name evidence="8" type="primary">tsaB</name>
    <name evidence="8" type="ORF">CWE08_10125</name>
</gene>
<comment type="caution">
    <text evidence="8">The sequence shown here is derived from an EMBL/GenBank/DDBJ whole genome shotgun (WGS) entry which is preliminary data.</text>
</comment>
<proteinExistence type="inferred from homology"/>
<dbReference type="GO" id="GO:0005829">
    <property type="term" value="C:cytosol"/>
    <property type="evidence" value="ECO:0007669"/>
    <property type="project" value="TreeGrafter"/>
</dbReference>
<evidence type="ECO:0000256" key="4">
    <source>
        <dbReference type="ARBA" id="ARBA00022490"/>
    </source>
</evidence>
<dbReference type="GO" id="GO:0016740">
    <property type="term" value="F:transferase activity"/>
    <property type="evidence" value="ECO:0007669"/>
    <property type="project" value="UniProtKB-KW"/>
</dbReference>
<evidence type="ECO:0000256" key="5">
    <source>
        <dbReference type="ARBA" id="ARBA00022694"/>
    </source>
</evidence>
<accession>A0A432VSV4</accession>
<evidence type="ECO:0000256" key="2">
    <source>
        <dbReference type="ARBA" id="ARBA00010493"/>
    </source>
</evidence>
<dbReference type="EMBL" id="PIPJ01000008">
    <property type="protein sequence ID" value="RUO19322.1"/>
    <property type="molecule type" value="Genomic_DNA"/>
</dbReference>
<comment type="subcellular location">
    <subcellularLocation>
        <location evidence="1">Cytoplasm</location>
    </subcellularLocation>
</comment>
<dbReference type="InterPro" id="IPR043129">
    <property type="entry name" value="ATPase_NBD"/>
</dbReference>
<dbReference type="InterPro" id="IPR000905">
    <property type="entry name" value="Gcp-like_dom"/>
</dbReference>
<dbReference type="NCBIfam" id="TIGR03725">
    <property type="entry name" value="T6A_YeaZ"/>
    <property type="match status" value="1"/>
</dbReference>
<dbReference type="RefSeq" id="WP_126767939.1">
    <property type="nucleotide sequence ID" value="NZ_PIPJ01000008.1"/>
</dbReference>
<dbReference type="InterPro" id="IPR022496">
    <property type="entry name" value="T6A_TsaB"/>
</dbReference>
<evidence type="ECO:0000259" key="7">
    <source>
        <dbReference type="Pfam" id="PF00814"/>
    </source>
</evidence>
<dbReference type="AlphaFoldDB" id="A0A432VSV4"/>
<name>A0A432VSV4_9GAMM</name>
<evidence type="ECO:0000313" key="9">
    <source>
        <dbReference type="Proteomes" id="UP000288395"/>
    </source>
</evidence>
<dbReference type="OrthoDB" id="9809995at2"/>
<dbReference type="Gene3D" id="3.30.420.40">
    <property type="match status" value="2"/>
</dbReference>
<dbReference type="SUPFAM" id="SSF53067">
    <property type="entry name" value="Actin-like ATPase domain"/>
    <property type="match status" value="2"/>
</dbReference>
<dbReference type="Proteomes" id="UP000288395">
    <property type="component" value="Unassembled WGS sequence"/>
</dbReference>
<dbReference type="FunFam" id="3.30.420.40:FF:000097">
    <property type="entry name" value="tRNA threonylcarbamoyladenosine biosynthesis protein TsaB"/>
    <property type="match status" value="1"/>
</dbReference>
<evidence type="ECO:0000256" key="1">
    <source>
        <dbReference type="ARBA" id="ARBA00004496"/>
    </source>
</evidence>
<evidence type="ECO:0000256" key="6">
    <source>
        <dbReference type="ARBA" id="ARBA00032446"/>
    </source>
</evidence>
<reference evidence="9" key="1">
    <citation type="journal article" date="2018" name="Front. Microbiol.">
        <title>Genome-Based Analysis Reveals the Taxonomy and Diversity of the Family Idiomarinaceae.</title>
        <authorList>
            <person name="Liu Y."/>
            <person name="Lai Q."/>
            <person name="Shao Z."/>
        </authorList>
    </citation>
    <scope>NUCLEOTIDE SEQUENCE [LARGE SCALE GENOMIC DNA]</scope>
    <source>
        <strain evidence="9">GBPy7</strain>
    </source>
</reference>
<evidence type="ECO:0000313" key="8">
    <source>
        <dbReference type="EMBL" id="RUO19322.1"/>
    </source>
</evidence>
<dbReference type="PANTHER" id="PTHR11735:SF11">
    <property type="entry name" value="TRNA THREONYLCARBAMOYLADENOSINE BIOSYNTHESIS PROTEIN TSAB"/>
    <property type="match status" value="1"/>
</dbReference>
<dbReference type="Pfam" id="PF00814">
    <property type="entry name" value="TsaD"/>
    <property type="match status" value="1"/>
</dbReference>
<keyword evidence="8" id="KW-0808">Transferase</keyword>
<comment type="similarity">
    <text evidence="2">Belongs to the KAE1 / TsaD family. TsaB subfamily.</text>
</comment>
<sequence length="246" mass="26328">MKSSRLLAIDSATEYCSVAYTDGQQLITRGQEAPRKHADLLLPYVQEVLAEAQVSLAELDAIVVGRGPGSFTGVRIAAGIAQGLAFSQNIPLIGVSSLEAMAQQALRLHGANAVVAAIDARMGEVYFGTCIAEHGLMVMQGKEIVCAPEHVPELPASASSVQGSTANTSKVQKWFAVGTGFVTYAEALKQKFGAELQSTEILFPHAEDMLPIGMQRLVNGKMVAAEDFDVHYVRNEVTWQKLPGRS</sequence>
<dbReference type="PANTHER" id="PTHR11735">
    <property type="entry name" value="TRNA N6-ADENOSINE THREONYLCARBAMOYLTRANSFERASE"/>
    <property type="match status" value="1"/>
</dbReference>
<protein>
    <recommendedName>
        <fullName evidence="3">tRNA threonylcarbamoyladenosine biosynthesis protein TsaB</fullName>
    </recommendedName>
    <alternativeName>
        <fullName evidence="6">t(6)A37 threonylcarbamoyladenosine biosynthesis protein TsaB</fullName>
    </alternativeName>
</protein>
<keyword evidence="5" id="KW-0819">tRNA processing</keyword>
<organism evidence="8 9">
    <name type="scientific">Aliidiomarina iranensis</name>
    <dbReference type="NCBI Taxonomy" id="1434071"/>
    <lineage>
        <taxon>Bacteria</taxon>
        <taxon>Pseudomonadati</taxon>
        <taxon>Pseudomonadota</taxon>
        <taxon>Gammaproteobacteria</taxon>
        <taxon>Alteromonadales</taxon>
        <taxon>Idiomarinaceae</taxon>
        <taxon>Aliidiomarina</taxon>
    </lineage>
</organism>
<evidence type="ECO:0000256" key="3">
    <source>
        <dbReference type="ARBA" id="ARBA00019012"/>
    </source>
</evidence>
<dbReference type="GO" id="GO:0002949">
    <property type="term" value="P:tRNA threonylcarbamoyladenosine modification"/>
    <property type="evidence" value="ECO:0007669"/>
    <property type="project" value="InterPro"/>
</dbReference>
<feature type="domain" description="Gcp-like" evidence="7">
    <location>
        <begin position="32"/>
        <end position="212"/>
    </location>
</feature>
<keyword evidence="4" id="KW-0963">Cytoplasm</keyword>
<keyword evidence="9" id="KW-1185">Reference proteome</keyword>